<proteinExistence type="predicted"/>
<dbReference type="AlphaFoldDB" id="G2YB76"/>
<name>G2YB76_BOTF4</name>
<dbReference type="EMBL" id="FQ790310">
    <property type="protein sequence ID" value="CCD34467.1"/>
    <property type="molecule type" value="Genomic_DNA"/>
</dbReference>
<dbReference type="HOGENOM" id="CLU_2333390_0_0_1"/>
<reference evidence="2" key="1">
    <citation type="journal article" date="2011" name="PLoS Genet.">
        <title>Genomic analysis of the necrotrophic fungal pathogens Sclerotinia sclerotiorum and Botrytis cinerea.</title>
        <authorList>
            <person name="Amselem J."/>
            <person name="Cuomo C.A."/>
            <person name="van Kan J.A."/>
            <person name="Viaud M."/>
            <person name="Benito E.P."/>
            <person name="Couloux A."/>
            <person name="Coutinho P.M."/>
            <person name="de Vries R.P."/>
            <person name="Dyer P.S."/>
            <person name="Fillinger S."/>
            <person name="Fournier E."/>
            <person name="Gout L."/>
            <person name="Hahn M."/>
            <person name="Kohn L."/>
            <person name="Lapalu N."/>
            <person name="Plummer K.M."/>
            <person name="Pradier J.M."/>
            <person name="Quevillon E."/>
            <person name="Sharon A."/>
            <person name="Simon A."/>
            <person name="ten Have A."/>
            <person name="Tudzynski B."/>
            <person name="Tudzynski P."/>
            <person name="Wincker P."/>
            <person name="Andrew M."/>
            <person name="Anthouard V."/>
            <person name="Beever R.E."/>
            <person name="Beffa R."/>
            <person name="Benoit I."/>
            <person name="Bouzid O."/>
            <person name="Brault B."/>
            <person name="Chen Z."/>
            <person name="Choquer M."/>
            <person name="Collemare J."/>
            <person name="Cotton P."/>
            <person name="Danchin E.G."/>
            <person name="Da Silva C."/>
            <person name="Gautier A."/>
            <person name="Giraud C."/>
            <person name="Giraud T."/>
            <person name="Gonzalez C."/>
            <person name="Grossetete S."/>
            <person name="Guldener U."/>
            <person name="Henrissat B."/>
            <person name="Howlett B.J."/>
            <person name="Kodira C."/>
            <person name="Kretschmer M."/>
            <person name="Lappartient A."/>
            <person name="Leroch M."/>
            <person name="Levis C."/>
            <person name="Mauceli E."/>
            <person name="Neuveglise C."/>
            <person name="Oeser B."/>
            <person name="Pearson M."/>
            <person name="Poulain J."/>
            <person name="Poussereau N."/>
            <person name="Quesneville H."/>
            <person name="Rascle C."/>
            <person name="Schumacher J."/>
            <person name="Segurens B."/>
            <person name="Sexton A."/>
            <person name="Silva E."/>
            <person name="Sirven C."/>
            <person name="Soanes D.M."/>
            <person name="Talbot N.J."/>
            <person name="Templeton M."/>
            <person name="Yandava C."/>
            <person name="Yarden O."/>
            <person name="Zeng Q."/>
            <person name="Rollins J.A."/>
            <person name="Lebrun M.H."/>
            <person name="Dickman M."/>
        </authorList>
    </citation>
    <scope>NUCLEOTIDE SEQUENCE [LARGE SCALE GENOMIC DNA]</scope>
    <source>
        <strain evidence="2">T4</strain>
    </source>
</reference>
<evidence type="ECO:0000313" key="2">
    <source>
        <dbReference type="Proteomes" id="UP000008177"/>
    </source>
</evidence>
<dbReference type="Proteomes" id="UP000008177">
    <property type="component" value="Unplaced contigs"/>
</dbReference>
<organism evidence="1 2">
    <name type="scientific">Botryotinia fuckeliana (strain T4)</name>
    <name type="common">Noble rot fungus</name>
    <name type="synonym">Botrytis cinerea</name>
    <dbReference type="NCBI Taxonomy" id="999810"/>
    <lineage>
        <taxon>Eukaryota</taxon>
        <taxon>Fungi</taxon>
        <taxon>Dikarya</taxon>
        <taxon>Ascomycota</taxon>
        <taxon>Pezizomycotina</taxon>
        <taxon>Leotiomycetes</taxon>
        <taxon>Helotiales</taxon>
        <taxon>Sclerotiniaceae</taxon>
        <taxon>Botrytis</taxon>
    </lineage>
</organism>
<evidence type="ECO:0000313" key="1">
    <source>
        <dbReference type="EMBL" id="CCD34467.1"/>
    </source>
</evidence>
<accession>G2YB76</accession>
<gene>
    <name evidence="1" type="ORF">BofuT4_uP102620.1</name>
</gene>
<protein>
    <submittedName>
        <fullName evidence="1">Uncharacterized protein</fullName>
    </submittedName>
</protein>
<sequence>MPLAKYLASLNSMYRNQTLGLAIEDLYHNITISMLSATQLINGVAHGTAFSALVATTRNSELDALSKFYPRVIAWAHCLLNKRWQRLDWGLESWERVL</sequence>
<dbReference type="InParanoid" id="G2YB76"/>